<protein>
    <submittedName>
        <fullName evidence="4">Propanediol utilization microcompartment protein PduB</fullName>
    </submittedName>
</protein>
<name>A0A7Y3SWY0_9CLOT</name>
<comment type="caution">
    <text evidence="4">The sequence shown here is derived from an EMBL/GenBank/DDBJ whole genome shotgun (WGS) entry which is preliminary data.</text>
</comment>
<dbReference type="InterPro" id="IPR044870">
    <property type="entry name" value="BMC_CP"/>
</dbReference>
<comment type="subcellular location">
    <subcellularLocation>
        <location evidence="1">Bacterial microcompartment</location>
    </subcellularLocation>
</comment>
<evidence type="ECO:0000259" key="3">
    <source>
        <dbReference type="PROSITE" id="PS51931"/>
    </source>
</evidence>
<dbReference type="NCBIfam" id="TIGR04501">
    <property type="entry name" value="microcomp_PduB"/>
    <property type="match status" value="1"/>
</dbReference>
<dbReference type="InterPro" id="IPR000249">
    <property type="entry name" value="BMC_dom"/>
</dbReference>
<dbReference type="PROSITE" id="PS51931">
    <property type="entry name" value="BMC_CP"/>
    <property type="match status" value="2"/>
</dbReference>
<gene>
    <name evidence="4" type="primary">pduB</name>
    <name evidence="4" type="ORF">HLQ16_13305</name>
</gene>
<dbReference type="GO" id="GO:0031469">
    <property type="term" value="C:bacterial microcompartment"/>
    <property type="evidence" value="ECO:0007669"/>
    <property type="project" value="UniProtKB-SubCell"/>
</dbReference>
<dbReference type="GO" id="GO:0005198">
    <property type="term" value="F:structural molecule activity"/>
    <property type="evidence" value="ECO:0007669"/>
    <property type="project" value="InterPro"/>
</dbReference>
<feature type="domain" description="BMC circularly permuted" evidence="3">
    <location>
        <begin position="67"/>
        <end position="180"/>
    </location>
</feature>
<evidence type="ECO:0000256" key="1">
    <source>
        <dbReference type="ARBA" id="ARBA00024322"/>
    </source>
</evidence>
<reference evidence="4 5" key="1">
    <citation type="submission" date="2020-05" db="EMBL/GenBank/DDBJ databases">
        <title>Complete genome of Clostridium estertheticum subspecies estertheticum, isolated from Vacuum packed lamb meat from New Zealand imported to Switzerland.</title>
        <authorList>
            <person name="Wambui J."/>
            <person name="Stevens M.J.A."/>
            <person name="Stephan R."/>
        </authorList>
    </citation>
    <scope>NUCLEOTIDE SEQUENCE [LARGE SCALE GENOMIC DNA]</scope>
    <source>
        <strain evidence="4 5">CEST001</strain>
    </source>
</reference>
<proteinExistence type="predicted"/>
<dbReference type="CDD" id="cd07048">
    <property type="entry name" value="BMC_PduB_repeat2"/>
    <property type="match status" value="1"/>
</dbReference>
<dbReference type="RefSeq" id="WP_171297600.1">
    <property type="nucleotide sequence ID" value="NZ_CP087098.1"/>
</dbReference>
<evidence type="ECO:0000313" key="5">
    <source>
        <dbReference type="Proteomes" id="UP000531659"/>
    </source>
</evidence>
<organism evidence="4 5">
    <name type="scientific">Clostridium estertheticum</name>
    <dbReference type="NCBI Taxonomy" id="238834"/>
    <lineage>
        <taxon>Bacteria</taxon>
        <taxon>Bacillati</taxon>
        <taxon>Bacillota</taxon>
        <taxon>Clostridia</taxon>
        <taxon>Eubacteriales</taxon>
        <taxon>Clostridiaceae</taxon>
        <taxon>Clostridium</taxon>
    </lineage>
</organism>
<dbReference type="InterPro" id="IPR037233">
    <property type="entry name" value="CcmK-like_sf"/>
</dbReference>
<dbReference type="InterPro" id="IPR030984">
    <property type="entry name" value="PduB"/>
</dbReference>
<keyword evidence="2" id="KW-1283">Bacterial microcompartment</keyword>
<dbReference type="Proteomes" id="UP000531659">
    <property type="component" value="Unassembled WGS sequence"/>
</dbReference>
<dbReference type="AlphaFoldDB" id="A0A7Y3SWY0"/>
<dbReference type="EMBL" id="JABEYB010000009">
    <property type="protein sequence ID" value="NNU76916.1"/>
    <property type="molecule type" value="Genomic_DNA"/>
</dbReference>
<dbReference type="Pfam" id="PF00936">
    <property type="entry name" value="BMC"/>
    <property type="match status" value="2"/>
</dbReference>
<feature type="domain" description="BMC circularly permuted" evidence="3">
    <location>
        <begin position="183"/>
        <end position="277"/>
    </location>
</feature>
<dbReference type="SUPFAM" id="SSF143414">
    <property type="entry name" value="CcmK-like"/>
    <property type="match status" value="2"/>
</dbReference>
<dbReference type="Gene3D" id="3.30.70.1710">
    <property type="match status" value="2"/>
</dbReference>
<sequence>MNTQLIEKVYEEVRRKIASGEIKANDIEKTVKELAKCENESKVKNEAIEVKGVKKEGKFMQAPGLTEFVGTGIGDTIGLVIANIDSALHAAMGIDKKFHSIGIIGARTGAGPQIMAADEAVKATNTEIVSIELPRDTKGGAGHGCLIIFGAEDVSDARRAVEVTLKELPRTFGDVYGNDAGHLEMQYSARASLAIEKAFGAPVGKAFGLVIGAPAAIGVMMADTAVKTANVEIVAYSSPSKGTSHSNEVILAITGDSGAVRQAVIAGREVGKKLLNALGDEPTSTTEPYI</sequence>
<dbReference type="NCBIfam" id="NF011944">
    <property type="entry name" value="PRK15415.1"/>
    <property type="match status" value="1"/>
</dbReference>
<dbReference type="CDD" id="cd07047">
    <property type="entry name" value="BMC_PduB_repeat1"/>
    <property type="match status" value="1"/>
</dbReference>
<evidence type="ECO:0000313" key="4">
    <source>
        <dbReference type="EMBL" id="NNU76916.1"/>
    </source>
</evidence>
<accession>A0A7Y3SWY0</accession>
<dbReference type="SMART" id="SM00877">
    <property type="entry name" value="BMC"/>
    <property type="match status" value="2"/>
</dbReference>
<evidence type="ECO:0000256" key="2">
    <source>
        <dbReference type="ARBA" id="ARBA00024446"/>
    </source>
</evidence>